<dbReference type="SUPFAM" id="SSF46785">
    <property type="entry name" value="Winged helix' DNA-binding domain"/>
    <property type="match status" value="1"/>
</dbReference>
<evidence type="ECO:0000313" key="2">
    <source>
        <dbReference type="Proteomes" id="UP000236584"/>
    </source>
</evidence>
<dbReference type="Pfam" id="PF13412">
    <property type="entry name" value="HTH_24"/>
    <property type="match status" value="1"/>
</dbReference>
<proteinExistence type="predicted"/>
<keyword evidence="2" id="KW-1185">Reference proteome</keyword>
<sequence>MSDIRLNDTDITLIERLSQGRNVPANLAEEIGVSRQYVQQRLKRMEEHEVVRNIGRGVYELVEDPRDD</sequence>
<dbReference type="Proteomes" id="UP000236584">
    <property type="component" value="Chromosome"/>
</dbReference>
<dbReference type="AlphaFoldDB" id="A0A2I8VN53"/>
<dbReference type="GeneID" id="35593113"/>
<organism evidence="1 2">
    <name type="scientific">Salinigranum rubrum</name>
    <dbReference type="NCBI Taxonomy" id="755307"/>
    <lineage>
        <taxon>Archaea</taxon>
        <taxon>Methanobacteriati</taxon>
        <taxon>Methanobacteriota</taxon>
        <taxon>Stenosarchaea group</taxon>
        <taxon>Halobacteria</taxon>
        <taxon>Halobacteriales</taxon>
        <taxon>Haloferacaceae</taxon>
        <taxon>Salinigranum</taxon>
    </lineage>
</organism>
<name>A0A2I8VN53_9EURY</name>
<dbReference type="InterPro" id="IPR036388">
    <property type="entry name" value="WH-like_DNA-bd_sf"/>
</dbReference>
<accession>A0A2I8VN53</accession>
<protein>
    <submittedName>
        <fullName evidence="1">Winged helix-turn-helix domain-containing protein</fullName>
    </submittedName>
</protein>
<dbReference type="Gene3D" id="1.10.10.10">
    <property type="entry name" value="Winged helix-like DNA-binding domain superfamily/Winged helix DNA-binding domain"/>
    <property type="match status" value="1"/>
</dbReference>
<dbReference type="KEGG" id="srub:C2R22_13440"/>
<reference evidence="1 2" key="1">
    <citation type="submission" date="2018-01" db="EMBL/GenBank/DDBJ databases">
        <title>Complete genome sequence of Salinigranum rubrum GX10T, an extremely halophilic archaeon isolated from a marine solar saltern.</title>
        <authorList>
            <person name="Han S."/>
        </authorList>
    </citation>
    <scope>NUCLEOTIDE SEQUENCE [LARGE SCALE GENOMIC DNA]</scope>
    <source>
        <strain evidence="1 2">GX10</strain>
    </source>
</reference>
<dbReference type="InterPro" id="IPR036390">
    <property type="entry name" value="WH_DNA-bd_sf"/>
</dbReference>
<dbReference type="OrthoDB" id="337285at2157"/>
<evidence type="ECO:0000313" key="1">
    <source>
        <dbReference type="EMBL" id="AUV82519.1"/>
    </source>
</evidence>
<gene>
    <name evidence="1" type="ORF">C2R22_13440</name>
</gene>
<dbReference type="EMBL" id="CP026309">
    <property type="protein sequence ID" value="AUV82519.1"/>
    <property type="molecule type" value="Genomic_DNA"/>
</dbReference>
<dbReference type="RefSeq" id="WP_103426208.1">
    <property type="nucleotide sequence ID" value="NZ_CP026309.1"/>
</dbReference>